<evidence type="ECO:0000256" key="2">
    <source>
        <dbReference type="ARBA" id="ARBA00023125"/>
    </source>
</evidence>
<protein>
    <submittedName>
        <fullName evidence="5">DNA-binding HxlR family transcriptional regulator</fullName>
    </submittedName>
</protein>
<dbReference type="PANTHER" id="PTHR33204:SF39">
    <property type="entry name" value="TRANSCRIPTIONAL REGULATORY PROTEIN"/>
    <property type="match status" value="1"/>
</dbReference>
<evidence type="ECO:0000259" key="4">
    <source>
        <dbReference type="PROSITE" id="PS51118"/>
    </source>
</evidence>
<comment type="caution">
    <text evidence="5">The sequence shown here is derived from an EMBL/GenBank/DDBJ whole genome shotgun (WGS) entry which is preliminary data.</text>
</comment>
<dbReference type="InterPro" id="IPR036390">
    <property type="entry name" value="WH_DNA-bd_sf"/>
</dbReference>
<dbReference type="PROSITE" id="PS51118">
    <property type="entry name" value="HTH_HXLR"/>
    <property type="match status" value="1"/>
</dbReference>
<dbReference type="SUPFAM" id="SSF46785">
    <property type="entry name" value="Winged helix' DNA-binding domain"/>
    <property type="match status" value="1"/>
</dbReference>
<evidence type="ECO:0000313" key="5">
    <source>
        <dbReference type="EMBL" id="MDQ0998818.1"/>
    </source>
</evidence>
<dbReference type="Proteomes" id="UP001237780">
    <property type="component" value="Unassembled WGS sequence"/>
</dbReference>
<keyword evidence="1" id="KW-0805">Transcription regulation</keyword>
<dbReference type="PANTHER" id="PTHR33204">
    <property type="entry name" value="TRANSCRIPTIONAL REGULATOR, MARR FAMILY"/>
    <property type="match status" value="1"/>
</dbReference>
<dbReference type="InterPro" id="IPR036388">
    <property type="entry name" value="WH-like_DNA-bd_sf"/>
</dbReference>
<name>A0ABU0SDH3_9HYPH</name>
<gene>
    <name evidence="5" type="ORF">QFZ34_004000</name>
</gene>
<sequence>MTIHANTSRNVPLLESMPAMKPEEGGLCPMREVLDLVGDSWSLLTIINLQSGPRRFNVLRRMIQGISQRMLTVTLRSLERDGLVLRTVKPTSPPEVTYALTDIGHSIAVPVGALGEWAVTNRDHLRKARAEFDAAKSE</sequence>
<evidence type="ECO:0000313" key="6">
    <source>
        <dbReference type="Proteomes" id="UP001237780"/>
    </source>
</evidence>
<accession>A0ABU0SDH3</accession>
<dbReference type="RefSeq" id="WP_307284329.1">
    <property type="nucleotide sequence ID" value="NZ_JAUSZT010000003.1"/>
</dbReference>
<keyword evidence="2 5" id="KW-0238">DNA-binding</keyword>
<feature type="domain" description="HTH hxlR-type" evidence="4">
    <location>
        <begin position="28"/>
        <end position="126"/>
    </location>
</feature>
<reference evidence="5 6" key="1">
    <citation type="submission" date="2023-07" db="EMBL/GenBank/DDBJ databases">
        <title>Comparative genomics of wheat-associated soil bacteria to identify genetic determinants of phenazine resistance.</title>
        <authorList>
            <person name="Mouncey N."/>
        </authorList>
    </citation>
    <scope>NUCLEOTIDE SEQUENCE [LARGE SCALE GENOMIC DNA]</scope>
    <source>
        <strain evidence="5 6">W4I11</strain>
    </source>
</reference>
<proteinExistence type="predicted"/>
<organism evidence="5 6">
    <name type="scientific">Phyllobacterium ifriqiyense</name>
    <dbReference type="NCBI Taxonomy" id="314238"/>
    <lineage>
        <taxon>Bacteria</taxon>
        <taxon>Pseudomonadati</taxon>
        <taxon>Pseudomonadota</taxon>
        <taxon>Alphaproteobacteria</taxon>
        <taxon>Hyphomicrobiales</taxon>
        <taxon>Phyllobacteriaceae</taxon>
        <taxon>Phyllobacterium</taxon>
    </lineage>
</organism>
<dbReference type="InterPro" id="IPR002577">
    <property type="entry name" value="HTH_HxlR"/>
</dbReference>
<evidence type="ECO:0000256" key="3">
    <source>
        <dbReference type="ARBA" id="ARBA00023163"/>
    </source>
</evidence>
<dbReference type="GO" id="GO:0003677">
    <property type="term" value="F:DNA binding"/>
    <property type="evidence" value="ECO:0007669"/>
    <property type="project" value="UniProtKB-KW"/>
</dbReference>
<evidence type="ECO:0000256" key="1">
    <source>
        <dbReference type="ARBA" id="ARBA00023015"/>
    </source>
</evidence>
<dbReference type="Pfam" id="PF01638">
    <property type="entry name" value="HxlR"/>
    <property type="match status" value="1"/>
</dbReference>
<dbReference type="Gene3D" id="1.10.10.10">
    <property type="entry name" value="Winged helix-like DNA-binding domain superfamily/Winged helix DNA-binding domain"/>
    <property type="match status" value="1"/>
</dbReference>
<keyword evidence="3" id="KW-0804">Transcription</keyword>
<dbReference type="EMBL" id="JAUSZT010000003">
    <property type="protein sequence ID" value="MDQ0998818.1"/>
    <property type="molecule type" value="Genomic_DNA"/>
</dbReference>
<keyword evidence="6" id="KW-1185">Reference proteome</keyword>